<dbReference type="PIRSF" id="PIRSF005622">
    <property type="entry name" value="Hydrgn_mat_hypD"/>
    <property type="match status" value="1"/>
</dbReference>
<dbReference type="InterPro" id="IPR002780">
    <property type="entry name" value="Hyd_form_HypD"/>
</dbReference>
<dbReference type="PANTHER" id="PTHR30149">
    <property type="entry name" value="HYDROGENASE PROTEIN ASSEMBLY PROTEIN HYPD"/>
    <property type="match status" value="1"/>
</dbReference>
<comment type="similarity">
    <text evidence="1">Belongs to the HypD family.</text>
</comment>
<dbReference type="InterPro" id="IPR042243">
    <property type="entry name" value="HypD_1"/>
</dbReference>
<keyword evidence="5" id="KW-1185">Reference proteome</keyword>
<dbReference type="Gene3D" id="3.40.50.11750">
    <property type="entry name" value="HypD, alpha/beta domain 1"/>
    <property type="match status" value="2"/>
</dbReference>
<dbReference type="InterPro" id="IPR042244">
    <property type="entry name" value="HypD_2_sf"/>
</dbReference>
<reference evidence="4" key="1">
    <citation type="submission" date="2016-12" db="EMBL/GenBank/DDBJ databases">
        <title>Discovery of methanogenic haloarchaea.</title>
        <authorList>
            <person name="Sorokin D.Y."/>
            <person name="Makarova K.S."/>
            <person name="Abbas B."/>
            <person name="Ferrer M."/>
            <person name="Golyshin P.N."/>
        </authorList>
    </citation>
    <scope>NUCLEOTIDE SEQUENCE [LARGE SCALE GENOMIC DNA]</scope>
    <source>
        <strain evidence="4">HMET1</strain>
    </source>
</reference>
<evidence type="ECO:0000256" key="3">
    <source>
        <dbReference type="ARBA" id="ARBA00023004"/>
    </source>
</evidence>
<protein>
    <submittedName>
        <fullName evidence="4">Hydrogenase maturation factor HypD</fullName>
    </submittedName>
</protein>
<dbReference type="GO" id="GO:0051539">
    <property type="term" value="F:4 iron, 4 sulfur cluster binding"/>
    <property type="evidence" value="ECO:0007669"/>
    <property type="project" value="TreeGrafter"/>
</dbReference>
<evidence type="ECO:0000313" key="5">
    <source>
        <dbReference type="Proteomes" id="UP000185744"/>
    </source>
</evidence>
<sequence>MDKKELAQRFSKKIKDLCPEREVRAIHVCGTHEQAITRYGLRSLLPDNFDLKMGPGCPVCVTPARVIDRAIKLARKGLTLATFGDMLNVPGSSSSLSDAKSDGADVKVVYSVNEAIKIAKKIDNDLVFLGVGFETTAPSNAAVLERGVPSNFSILTCHRLIPPAMELLVNLENVNFDGFIAPGHVSTIIGEDPYEKFVSEYDMSTVIAGFEPLDILFAVLKFVKQIDEEIIQLENAYERAVRPEGNIKAKEALNRVFKVVDAEWRGIGEIEDSGLRLKDEYSKFDARKKHDVTLEESRDVHPGCICHLVLTAQKTPKECNLFKEKCTPQNPYGPCMVSEEGECNIWYQYGERPSL</sequence>
<dbReference type="InParanoid" id="A0A1Q6DS46"/>
<dbReference type="AlphaFoldDB" id="A0A1Q6DS46"/>
<dbReference type="EMBL" id="MSDW01000002">
    <property type="protein sequence ID" value="OKY77152.1"/>
    <property type="molecule type" value="Genomic_DNA"/>
</dbReference>
<evidence type="ECO:0000256" key="2">
    <source>
        <dbReference type="ARBA" id="ARBA00022723"/>
    </source>
</evidence>
<dbReference type="PANTHER" id="PTHR30149:SF0">
    <property type="entry name" value="HYDROGENASE MATURATION FACTOR HYPD"/>
    <property type="match status" value="1"/>
</dbReference>
<dbReference type="GO" id="GO:0005506">
    <property type="term" value="F:iron ion binding"/>
    <property type="evidence" value="ECO:0007669"/>
    <property type="project" value="TreeGrafter"/>
</dbReference>
<dbReference type="Proteomes" id="UP000185744">
    <property type="component" value="Unassembled WGS sequence"/>
</dbReference>
<name>A0A1Q6DS46_METT1</name>
<dbReference type="FunCoup" id="A0A1Q6DS46">
    <property type="interactions" value="3"/>
</dbReference>
<gene>
    <name evidence="4" type="ORF">BTN85_1799</name>
</gene>
<evidence type="ECO:0000313" key="4">
    <source>
        <dbReference type="EMBL" id="OKY77152.1"/>
    </source>
</evidence>
<keyword evidence="3" id="KW-0408">Iron</keyword>
<proteinExistence type="inferred from homology"/>
<evidence type="ECO:0000256" key="1">
    <source>
        <dbReference type="ARBA" id="ARBA00007888"/>
    </source>
</evidence>
<comment type="caution">
    <text evidence="4">The sequence shown here is derived from an EMBL/GenBank/DDBJ whole genome shotgun (WGS) entry which is preliminary data.</text>
</comment>
<dbReference type="GO" id="GO:0070025">
    <property type="term" value="F:carbon monoxide binding"/>
    <property type="evidence" value="ECO:0007669"/>
    <property type="project" value="TreeGrafter"/>
</dbReference>
<dbReference type="STRING" id="1903181.BTN85_1799"/>
<dbReference type="Gene3D" id="6.10.20.100">
    <property type="match status" value="1"/>
</dbReference>
<dbReference type="NCBIfam" id="TIGR00075">
    <property type="entry name" value="hypD"/>
    <property type="match status" value="1"/>
</dbReference>
<organism evidence="4 5">
    <name type="scientific">Methanohalarchaeum thermophilum</name>
    <dbReference type="NCBI Taxonomy" id="1903181"/>
    <lineage>
        <taxon>Archaea</taxon>
        <taxon>Methanobacteriati</taxon>
        <taxon>Methanobacteriota</taxon>
        <taxon>Methanonatronarchaeia</taxon>
        <taxon>Methanonatronarchaeales</taxon>
        <taxon>Methanonatronarchaeaceae</taxon>
        <taxon>Candidatus Methanohalarchaeum</taxon>
    </lineage>
</organism>
<dbReference type="GO" id="GO:0051604">
    <property type="term" value="P:protein maturation"/>
    <property type="evidence" value="ECO:0007669"/>
    <property type="project" value="TreeGrafter"/>
</dbReference>
<accession>A0A1Q6DS46</accession>
<dbReference type="Pfam" id="PF01924">
    <property type="entry name" value="HypD"/>
    <property type="match status" value="1"/>
</dbReference>
<keyword evidence="2" id="KW-0479">Metal-binding</keyword>